<keyword evidence="3" id="KW-1185">Reference proteome</keyword>
<organism evidence="2 3">
    <name type="scientific">Abeliophyllum distichum</name>
    <dbReference type="NCBI Taxonomy" id="126358"/>
    <lineage>
        <taxon>Eukaryota</taxon>
        <taxon>Viridiplantae</taxon>
        <taxon>Streptophyta</taxon>
        <taxon>Embryophyta</taxon>
        <taxon>Tracheophyta</taxon>
        <taxon>Spermatophyta</taxon>
        <taxon>Magnoliopsida</taxon>
        <taxon>eudicotyledons</taxon>
        <taxon>Gunneridae</taxon>
        <taxon>Pentapetalae</taxon>
        <taxon>asterids</taxon>
        <taxon>lamiids</taxon>
        <taxon>Lamiales</taxon>
        <taxon>Oleaceae</taxon>
        <taxon>Forsythieae</taxon>
        <taxon>Abeliophyllum</taxon>
    </lineage>
</organism>
<gene>
    <name evidence="2" type="ORF">Adt_47186</name>
</gene>
<dbReference type="EMBL" id="JBFOLK010000171">
    <property type="protein sequence ID" value="KAL2455624.1"/>
    <property type="molecule type" value="Genomic_DNA"/>
</dbReference>
<proteinExistence type="predicted"/>
<comment type="caution">
    <text evidence="2">The sequence shown here is derived from an EMBL/GenBank/DDBJ whole genome shotgun (WGS) entry which is preliminary data.</text>
</comment>
<dbReference type="PANTHER" id="PTHR34222:SF99">
    <property type="entry name" value="PROTEIN, PUTATIVE-RELATED"/>
    <property type="match status" value="1"/>
</dbReference>
<dbReference type="Proteomes" id="UP001604336">
    <property type="component" value="Unassembled WGS sequence"/>
</dbReference>
<accession>A0ABD1NW68</accession>
<reference evidence="3" key="1">
    <citation type="submission" date="2024-07" db="EMBL/GenBank/DDBJ databases">
        <title>Two chromosome-level genome assemblies of Korean endemic species Abeliophyllum distichum and Forsythia ovata (Oleaceae).</title>
        <authorList>
            <person name="Jang H."/>
        </authorList>
    </citation>
    <scope>NUCLEOTIDE SEQUENCE [LARGE SCALE GENOMIC DNA]</scope>
</reference>
<protein>
    <submittedName>
        <fullName evidence="2">Mitochondrial protein</fullName>
    </submittedName>
</protein>
<evidence type="ECO:0000313" key="3">
    <source>
        <dbReference type="Proteomes" id="UP001604336"/>
    </source>
</evidence>
<feature type="compositionally biased region" description="Low complexity" evidence="1">
    <location>
        <begin position="99"/>
        <end position="111"/>
    </location>
</feature>
<sequence length="219" mass="24514">MAKQFSQQNYQPKIFKDKAKKSASQCTYCGYNGHTVEKCFQLHGYPPGWNGPKGKRNIAYAHAVTTTPEAHKQESNEQPKVYFTPEEFKKIMALASLSQPNSSSQNNIQPSVNHVTSSHFSGKDQSMKKMIGIALEKEGLYHLTQDLPKTRSCTPIQTSSVPLALCSTHRQLDIWHCRLGHVAMAMGRADPAWPMKNKLGSSIGTSRAQARLDFFFLKI</sequence>
<evidence type="ECO:0000256" key="1">
    <source>
        <dbReference type="SAM" id="MobiDB-lite"/>
    </source>
</evidence>
<dbReference type="AlphaFoldDB" id="A0ABD1NW68"/>
<evidence type="ECO:0000313" key="2">
    <source>
        <dbReference type="EMBL" id="KAL2455624.1"/>
    </source>
</evidence>
<feature type="region of interest" description="Disordered" evidence="1">
    <location>
        <begin position="99"/>
        <end position="121"/>
    </location>
</feature>
<name>A0ABD1NW68_9LAMI</name>
<dbReference type="PANTHER" id="PTHR34222">
    <property type="entry name" value="GAG_PRE-INTEGRS DOMAIN-CONTAINING PROTEIN"/>
    <property type="match status" value="1"/>
</dbReference>